<gene>
    <name evidence="1" type="ORF">BDV98DRAFT_563898</name>
</gene>
<dbReference type="EMBL" id="ML178819">
    <property type="protein sequence ID" value="TFL04300.1"/>
    <property type="molecule type" value="Genomic_DNA"/>
</dbReference>
<sequence>MSTDALWTDLHLRYPDATAALHRHQSLYTTFAVVITATLLFNSFALRKKWWAEDELANLGTPRSSPRLDMVVICGSGVSGLMAAKMCMTHFDEVVLIDPEFNKVLTGKSKSRVMQLRSVHAYLVLFKRAVTALFPSFEEKLIEVGGRTMNADFMPHFDGIYRPFDNTGYPKTFALRRHLLEPLLHRLLAADAESAFSDKSVGKLRVVQGTVKNVERGGSRINAVVGKGTDGKEFRIEGCDLVIDSSGGSQQGGEWLPALGFADPLPTRLVYNPHVRYMTITFPVSPELGATFPIPGGWEKSDFMYTLVAQPKIEHRGFLMAKMDNSTMQLCCSSWGPGDLPKNVEELVPHVESLRSTVPLPQWLKDTTCILATSAGDEAEFNFAKIPEMSNMQYHLHKDIPDNFVAVGDAAMRLNPIFGQGCAKATANVMQLDSMLRKTSRAEGIKAGFSGRYFKETQSRLGDMWEGTKAVDYGFLSTTTIKGETRDVGKPFRVIMELFGHFSEADPEISLLEWRVRHFLLPPTALFAPSTLARAAFFTAVYQSKRLLGTARPPQAVENCVRV</sequence>
<proteinExistence type="predicted"/>
<evidence type="ECO:0000313" key="1">
    <source>
        <dbReference type="EMBL" id="TFL04300.1"/>
    </source>
</evidence>
<dbReference type="SUPFAM" id="SSF51905">
    <property type="entry name" value="FAD/NAD(P)-binding domain"/>
    <property type="match status" value="1"/>
</dbReference>
<keyword evidence="2" id="KW-1185">Reference proteome</keyword>
<evidence type="ECO:0008006" key="3">
    <source>
        <dbReference type="Google" id="ProtNLM"/>
    </source>
</evidence>
<dbReference type="Proteomes" id="UP000305067">
    <property type="component" value="Unassembled WGS sequence"/>
</dbReference>
<name>A0A5C3QTY9_9AGAR</name>
<reference evidence="1 2" key="1">
    <citation type="journal article" date="2019" name="Nat. Ecol. Evol.">
        <title>Megaphylogeny resolves global patterns of mushroom evolution.</title>
        <authorList>
            <person name="Varga T."/>
            <person name="Krizsan K."/>
            <person name="Foldi C."/>
            <person name="Dima B."/>
            <person name="Sanchez-Garcia M."/>
            <person name="Sanchez-Ramirez S."/>
            <person name="Szollosi G.J."/>
            <person name="Szarkandi J.G."/>
            <person name="Papp V."/>
            <person name="Albert L."/>
            <person name="Andreopoulos W."/>
            <person name="Angelini C."/>
            <person name="Antonin V."/>
            <person name="Barry K.W."/>
            <person name="Bougher N.L."/>
            <person name="Buchanan P."/>
            <person name="Buyck B."/>
            <person name="Bense V."/>
            <person name="Catcheside P."/>
            <person name="Chovatia M."/>
            <person name="Cooper J."/>
            <person name="Damon W."/>
            <person name="Desjardin D."/>
            <person name="Finy P."/>
            <person name="Geml J."/>
            <person name="Haridas S."/>
            <person name="Hughes K."/>
            <person name="Justo A."/>
            <person name="Karasinski D."/>
            <person name="Kautmanova I."/>
            <person name="Kiss B."/>
            <person name="Kocsube S."/>
            <person name="Kotiranta H."/>
            <person name="LaButti K.M."/>
            <person name="Lechner B.E."/>
            <person name="Liimatainen K."/>
            <person name="Lipzen A."/>
            <person name="Lukacs Z."/>
            <person name="Mihaltcheva S."/>
            <person name="Morgado L.N."/>
            <person name="Niskanen T."/>
            <person name="Noordeloos M.E."/>
            <person name="Ohm R.A."/>
            <person name="Ortiz-Santana B."/>
            <person name="Ovrebo C."/>
            <person name="Racz N."/>
            <person name="Riley R."/>
            <person name="Savchenko A."/>
            <person name="Shiryaev A."/>
            <person name="Soop K."/>
            <person name="Spirin V."/>
            <person name="Szebenyi C."/>
            <person name="Tomsovsky M."/>
            <person name="Tulloss R.E."/>
            <person name="Uehling J."/>
            <person name="Grigoriev I.V."/>
            <person name="Vagvolgyi C."/>
            <person name="Papp T."/>
            <person name="Martin F.M."/>
            <person name="Miettinen O."/>
            <person name="Hibbett D.S."/>
            <person name="Nagy L.G."/>
        </authorList>
    </citation>
    <scope>NUCLEOTIDE SEQUENCE [LARGE SCALE GENOMIC DNA]</scope>
    <source>
        <strain evidence="1 2">CBS 309.79</strain>
    </source>
</reference>
<evidence type="ECO:0000313" key="2">
    <source>
        <dbReference type="Proteomes" id="UP000305067"/>
    </source>
</evidence>
<dbReference type="Gene3D" id="3.50.50.60">
    <property type="entry name" value="FAD/NAD(P)-binding domain"/>
    <property type="match status" value="1"/>
</dbReference>
<protein>
    <recommendedName>
        <fullName evidence="3">FAD/NAD(P)-binding domain-containing protein</fullName>
    </recommendedName>
</protein>
<dbReference type="OrthoDB" id="10051892at2759"/>
<dbReference type="AlphaFoldDB" id="A0A5C3QTY9"/>
<accession>A0A5C3QTY9</accession>
<dbReference type="InterPro" id="IPR036188">
    <property type="entry name" value="FAD/NAD-bd_sf"/>
</dbReference>
<organism evidence="1 2">
    <name type="scientific">Pterulicium gracile</name>
    <dbReference type="NCBI Taxonomy" id="1884261"/>
    <lineage>
        <taxon>Eukaryota</taxon>
        <taxon>Fungi</taxon>
        <taxon>Dikarya</taxon>
        <taxon>Basidiomycota</taxon>
        <taxon>Agaricomycotina</taxon>
        <taxon>Agaricomycetes</taxon>
        <taxon>Agaricomycetidae</taxon>
        <taxon>Agaricales</taxon>
        <taxon>Pleurotineae</taxon>
        <taxon>Pterulaceae</taxon>
        <taxon>Pterulicium</taxon>
    </lineage>
</organism>